<dbReference type="InterPro" id="IPR050173">
    <property type="entry name" value="ABC_transporter_C-like"/>
</dbReference>
<dbReference type="SUPFAM" id="SSF90123">
    <property type="entry name" value="ABC transporter transmembrane region"/>
    <property type="match status" value="2"/>
</dbReference>
<protein>
    <submittedName>
        <fullName evidence="14">P-loop containing nucleoside triphosphate hydrolase protein</fullName>
    </submittedName>
</protein>
<evidence type="ECO:0000256" key="2">
    <source>
        <dbReference type="ARBA" id="ARBA00009726"/>
    </source>
</evidence>
<feature type="transmembrane region" description="Helical" evidence="11">
    <location>
        <begin position="863"/>
        <end position="882"/>
    </location>
</feature>
<evidence type="ECO:0000256" key="7">
    <source>
        <dbReference type="ARBA" id="ARBA00022840"/>
    </source>
</evidence>
<dbReference type="CDD" id="cd18596">
    <property type="entry name" value="ABC_6TM_VMR1_D1_like"/>
    <property type="match status" value="1"/>
</dbReference>
<dbReference type="InterPro" id="IPR017871">
    <property type="entry name" value="ABC_transporter-like_CS"/>
</dbReference>
<dbReference type="InterPro" id="IPR003439">
    <property type="entry name" value="ABC_transporter-like_ATP-bd"/>
</dbReference>
<evidence type="ECO:0000256" key="3">
    <source>
        <dbReference type="ARBA" id="ARBA00022448"/>
    </source>
</evidence>
<evidence type="ECO:0000313" key="14">
    <source>
        <dbReference type="EMBL" id="KAF2717771.1"/>
    </source>
</evidence>
<dbReference type="Pfam" id="PF00005">
    <property type="entry name" value="ABC_tran"/>
    <property type="match status" value="2"/>
</dbReference>
<feature type="transmembrane region" description="Helical" evidence="11">
    <location>
        <begin position="340"/>
        <end position="358"/>
    </location>
</feature>
<keyword evidence="7" id="KW-0067">ATP-binding</keyword>
<feature type="compositionally biased region" description="Basic and acidic residues" evidence="10">
    <location>
        <begin position="166"/>
        <end position="189"/>
    </location>
</feature>
<evidence type="ECO:0000256" key="4">
    <source>
        <dbReference type="ARBA" id="ARBA00022692"/>
    </source>
</evidence>
<dbReference type="PROSITE" id="PS50929">
    <property type="entry name" value="ABC_TM1F"/>
    <property type="match status" value="2"/>
</dbReference>
<sequence length="1319" mass="146611">MRSLFDQARTNRRIEYTDLPSLDRATRSQDLQDRFPIHKLLSNSNPRGQPLWKIIISENYHTLAKQWTLAIAESIIIMSPPVCLYKVLSLLEQRVRNSSSLANDRSELLLWVLGLTISKTLHVGLDQWVQWFSFASFAIPVRSQLSAVIFAKSMRMKAVEGIDIKDNKKNKDNDKGDQKLNEIDRRAAEETDPLLPKPDSKEAKQDAEPSKVEGGFRNDIVNLLGVDVQRVSEFCAWNVDMGRGFVQIAISAGVLVYLIGWWSTLAGFAVPILLSPLTSAATRRYLHSQVLAMSSRDKKAYVVTEALQGIRQIKFSASEEQWETRILATRDKELQAQWQVYLWTIFLTSIWIIMPALIGATALSVYAILGGQMLASVTFTALSVFTCLERTITALPQTITEMIDAAVSAARIGNYLNMEEKPESLGLNIPIEFKDACIAWPSNSPSPEDFQLQALNLRFPRNELSVIHGKTGTGKSLLLAAIIGEADITSGSVSMPQAPSMYLRDNETISEDDWLIPTAIAYVGQIPWIENTTVKEAILFGLPYFQKRYFRVLQASALQDDIGIFPDGEDTEIGATGINLSGGQRWRLTLARALYSRASILVMDDIFSAVDSHVGRHLLEHAILGSLGVSRTKILVTHHIGLVERYAAYSIELNDRTALNVTQKGSDEALENVGYSTQTGAITSGGDDAHILSSDQSKIVGIRKIEPRKFVQDETRAQGRVKWSVYKTYYTNSGGRSYWILASIFFALGGSSTLARSWWLALWAKSYITQERTLMENHMTQHHLKFYLGVYLLTSLISITLVAVKLTIVLLAALRASRNLFEITTLKILRAPLRWLDTEPTGRILNRFVGDFAMIDAQLGGSMLGCINGMFSIVIIIAAALFVSKWVLIPIAVLSTFSFYFIYLYLDATRDIKRLESTAKSPIFELVGSTISGLTTIRSFGRTDDYLARMYKHLDRYAQTSWYVALANKWMSLRQGIVGVLFTLATAVGVVYFSGIDASLAGFALSFALDFSDAAQVTTSRYAATELSMNATERVLEYANLETEKLTGVTAAATWPSSGSIVVRDLEVRYANHLEPALKGISFSVDPCQRIGIVGRTGSGKSSLTLALFRFLEARQGSIEIDGVDISTLNLHDLRSRLAIIPQDPVLFSGTLRSNLDPFNEYSDLQLLEALKRIDSANSMPIDSRSETSMRRLSVFNSGLMWPITSGGSNLSQGEKQLICLARAIITRPKILVLDEATSAVDMETDALIQRSIRAEFSSATLLVVAHRLSTIADFDKILVMSDGQIAEYDRPEVLAKRRGHFWNMVNDSGEKEALEHLL</sequence>
<dbReference type="InterPro" id="IPR011527">
    <property type="entry name" value="ABC1_TM_dom"/>
</dbReference>
<dbReference type="CDD" id="cd03244">
    <property type="entry name" value="ABCC_MRP_domain2"/>
    <property type="match status" value="1"/>
</dbReference>
<dbReference type="EMBL" id="MU003837">
    <property type="protein sequence ID" value="KAF2717771.1"/>
    <property type="molecule type" value="Genomic_DNA"/>
</dbReference>
<dbReference type="GO" id="GO:0005524">
    <property type="term" value="F:ATP binding"/>
    <property type="evidence" value="ECO:0007669"/>
    <property type="project" value="UniProtKB-KW"/>
</dbReference>
<feature type="domain" description="ABC transmembrane type-1" evidence="13">
    <location>
        <begin position="219"/>
        <end position="404"/>
    </location>
</feature>
<keyword evidence="8 11" id="KW-1133">Transmembrane helix</keyword>
<dbReference type="FunFam" id="1.20.1560.10:FF:000013">
    <property type="entry name" value="ABC transporter C family member 2"/>
    <property type="match status" value="1"/>
</dbReference>
<feature type="transmembrane region" description="Helical" evidence="11">
    <location>
        <begin position="364"/>
        <end position="388"/>
    </location>
</feature>
<feature type="domain" description="ABC transporter" evidence="12">
    <location>
        <begin position="1063"/>
        <end position="1308"/>
    </location>
</feature>
<dbReference type="GO" id="GO:0005737">
    <property type="term" value="C:cytoplasm"/>
    <property type="evidence" value="ECO:0007669"/>
    <property type="project" value="UniProtKB-ARBA"/>
</dbReference>
<feature type="domain" description="ABC transmembrane type-1" evidence="13">
    <location>
        <begin position="740"/>
        <end position="1027"/>
    </location>
</feature>
<dbReference type="GO" id="GO:0140359">
    <property type="term" value="F:ABC-type transporter activity"/>
    <property type="evidence" value="ECO:0007669"/>
    <property type="project" value="InterPro"/>
</dbReference>
<feature type="transmembrane region" description="Helical" evidence="11">
    <location>
        <begin position="786"/>
        <end position="814"/>
    </location>
</feature>
<feature type="domain" description="ABC transporter" evidence="12">
    <location>
        <begin position="431"/>
        <end position="680"/>
    </location>
</feature>
<dbReference type="OrthoDB" id="6500128at2759"/>
<dbReference type="PANTHER" id="PTHR24223:SF456">
    <property type="entry name" value="MULTIDRUG RESISTANCE-ASSOCIATED PROTEIN LETHAL(2)03659"/>
    <property type="match status" value="1"/>
</dbReference>
<feature type="region of interest" description="Disordered" evidence="10">
    <location>
        <begin position="166"/>
        <end position="213"/>
    </location>
</feature>
<dbReference type="InterPro" id="IPR027417">
    <property type="entry name" value="P-loop_NTPase"/>
</dbReference>
<keyword evidence="3" id="KW-0813">Transport</keyword>
<comment type="caution">
    <text evidence="14">The sequence shown here is derived from an EMBL/GenBank/DDBJ whole genome shotgun (WGS) entry which is preliminary data.</text>
</comment>
<dbReference type="SUPFAM" id="SSF52540">
    <property type="entry name" value="P-loop containing nucleoside triphosphate hydrolases"/>
    <property type="match status" value="2"/>
</dbReference>
<feature type="transmembrane region" description="Helical" evidence="11">
    <location>
        <begin position="738"/>
        <end position="759"/>
    </location>
</feature>
<dbReference type="GO" id="GO:0016887">
    <property type="term" value="F:ATP hydrolysis activity"/>
    <property type="evidence" value="ECO:0007669"/>
    <property type="project" value="InterPro"/>
</dbReference>
<keyword evidence="6" id="KW-0547">Nucleotide-binding</keyword>
<keyword evidence="9 11" id="KW-0472">Membrane</keyword>
<dbReference type="InterPro" id="IPR003593">
    <property type="entry name" value="AAA+_ATPase"/>
</dbReference>
<evidence type="ECO:0000256" key="8">
    <source>
        <dbReference type="ARBA" id="ARBA00022989"/>
    </source>
</evidence>
<evidence type="ECO:0000259" key="13">
    <source>
        <dbReference type="PROSITE" id="PS50929"/>
    </source>
</evidence>
<evidence type="ECO:0000256" key="10">
    <source>
        <dbReference type="SAM" id="MobiDB-lite"/>
    </source>
</evidence>
<dbReference type="PANTHER" id="PTHR24223">
    <property type="entry name" value="ATP-BINDING CASSETTE SUB-FAMILY C"/>
    <property type="match status" value="1"/>
</dbReference>
<reference evidence="14" key="1">
    <citation type="journal article" date="2020" name="Stud. Mycol.">
        <title>101 Dothideomycetes genomes: a test case for predicting lifestyles and emergence of pathogens.</title>
        <authorList>
            <person name="Haridas S."/>
            <person name="Albert R."/>
            <person name="Binder M."/>
            <person name="Bloem J."/>
            <person name="Labutti K."/>
            <person name="Salamov A."/>
            <person name="Andreopoulos B."/>
            <person name="Baker S."/>
            <person name="Barry K."/>
            <person name="Bills G."/>
            <person name="Bluhm B."/>
            <person name="Cannon C."/>
            <person name="Castanera R."/>
            <person name="Culley D."/>
            <person name="Daum C."/>
            <person name="Ezra D."/>
            <person name="Gonzalez J."/>
            <person name="Henrissat B."/>
            <person name="Kuo A."/>
            <person name="Liang C."/>
            <person name="Lipzen A."/>
            <person name="Lutzoni F."/>
            <person name="Magnuson J."/>
            <person name="Mondo S."/>
            <person name="Nolan M."/>
            <person name="Ohm R."/>
            <person name="Pangilinan J."/>
            <person name="Park H.-J."/>
            <person name="Ramirez L."/>
            <person name="Alfaro M."/>
            <person name="Sun H."/>
            <person name="Tritt A."/>
            <person name="Yoshinaga Y."/>
            <person name="Zwiers L.-H."/>
            <person name="Turgeon B."/>
            <person name="Goodwin S."/>
            <person name="Spatafora J."/>
            <person name="Crous P."/>
            <person name="Grigoriev I."/>
        </authorList>
    </citation>
    <scope>NUCLEOTIDE SEQUENCE</scope>
    <source>
        <strain evidence="14">CBS 116435</strain>
    </source>
</reference>
<feature type="transmembrane region" description="Helical" evidence="11">
    <location>
        <begin position="888"/>
        <end position="906"/>
    </location>
</feature>
<dbReference type="FunFam" id="3.40.50.300:FF:000610">
    <property type="entry name" value="Multidrug resistance-associated ABC transporter"/>
    <property type="match status" value="1"/>
</dbReference>
<accession>A0A9P4Q3H9</accession>
<dbReference type="CDD" id="cd18604">
    <property type="entry name" value="ABC_6TM_VMR1_D2_like"/>
    <property type="match status" value="1"/>
</dbReference>
<dbReference type="Pfam" id="PF00664">
    <property type="entry name" value="ABC_membrane"/>
    <property type="match status" value="2"/>
</dbReference>
<evidence type="ECO:0000313" key="15">
    <source>
        <dbReference type="Proteomes" id="UP000799441"/>
    </source>
</evidence>
<gene>
    <name evidence="14" type="ORF">K431DRAFT_276303</name>
</gene>
<evidence type="ECO:0000259" key="12">
    <source>
        <dbReference type="PROSITE" id="PS50893"/>
    </source>
</evidence>
<evidence type="ECO:0000256" key="5">
    <source>
        <dbReference type="ARBA" id="ARBA00022737"/>
    </source>
</evidence>
<dbReference type="CDD" id="cd03250">
    <property type="entry name" value="ABCC_MRP_domain1"/>
    <property type="match status" value="1"/>
</dbReference>
<dbReference type="InterPro" id="IPR036640">
    <property type="entry name" value="ABC1_TM_sf"/>
</dbReference>
<dbReference type="Gene3D" id="3.40.50.300">
    <property type="entry name" value="P-loop containing nucleotide triphosphate hydrolases"/>
    <property type="match status" value="2"/>
</dbReference>
<comment type="similarity">
    <text evidence="2">Belongs to the ABC transporter superfamily. ABCC family. Conjugate transporter (TC 3.A.1.208) subfamily.</text>
</comment>
<dbReference type="GO" id="GO:0016020">
    <property type="term" value="C:membrane"/>
    <property type="evidence" value="ECO:0007669"/>
    <property type="project" value="UniProtKB-SubCell"/>
</dbReference>
<evidence type="ECO:0000256" key="9">
    <source>
        <dbReference type="ARBA" id="ARBA00023136"/>
    </source>
</evidence>
<organism evidence="14 15">
    <name type="scientific">Polychaeton citri CBS 116435</name>
    <dbReference type="NCBI Taxonomy" id="1314669"/>
    <lineage>
        <taxon>Eukaryota</taxon>
        <taxon>Fungi</taxon>
        <taxon>Dikarya</taxon>
        <taxon>Ascomycota</taxon>
        <taxon>Pezizomycotina</taxon>
        <taxon>Dothideomycetes</taxon>
        <taxon>Dothideomycetidae</taxon>
        <taxon>Capnodiales</taxon>
        <taxon>Capnodiaceae</taxon>
        <taxon>Polychaeton</taxon>
    </lineage>
</organism>
<feature type="compositionally biased region" description="Basic and acidic residues" evidence="10">
    <location>
        <begin position="198"/>
        <end position="213"/>
    </location>
</feature>
<evidence type="ECO:0000256" key="6">
    <source>
        <dbReference type="ARBA" id="ARBA00022741"/>
    </source>
</evidence>
<dbReference type="Proteomes" id="UP000799441">
    <property type="component" value="Unassembled WGS sequence"/>
</dbReference>
<dbReference type="PROSITE" id="PS50893">
    <property type="entry name" value="ABC_TRANSPORTER_2"/>
    <property type="match status" value="2"/>
</dbReference>
<evidence type="ECO:0000256" key="1">
    <source>
        <dbReference type="ARBA" id="ARBA00004141"/>
    </source>
</evidence>
<proteinExistence type="inferred from homology"/>
<evidence type="ECO:0000256" key="11">
    <source>
        <dbReference type="SAM" id="Phobius"/>
    </source>
</evidence>
<keyword evidence="15" id="KW-1185">Reference proteome</keyword>
<keyword evidence="4 11" id="KW-0812">Transmembrane</keyword>
<name>A0A9P4Q3H9_9PEZI</name>
<keyword evidence="14" id="KW-0378">Hydrolase</keyword>
<keyword evidence="5" id="KW-0677">Repeat</keyword>
<feature type="transmembrane region" description="Helical" evidence="11">
    <location>
        <begin position="976"/>
        <end position="995"/>
    </location>
</feature>
<comment type="subcellular location">
    <subcellularLocation>
        <location evidence="1">Membrane</location>
        <topology evidence="1">Multi-pass membrane protein</topology>
    </subcellularLocation>
</comment>
<dbReference type="PROSITE" id="PS00211">
    <property type="entry name" value="ABC_TRANSPORTER_1"/>
    <property type="match status" value="1"/>
</dbReference>
<dbReference type="SMART" id="SM00382">
    <property type="entry name" value="AAA"/>
    <property type="match status" value="2"/>
</dbReference>
<dbReference type="Gene3D" id="1.20.1560.10">
    <property type="entry name" value="ABC transporter type 1, transmembrane domain"/>
    <property type="match status" value="2"/>
</dbReference>